<reference evidence="4 5" key="1">
    <citation type="journal article" date="2014" name="Nature">
        <title>An environmental bacterial taxon with a large and distinct metabolic repertoire.</title>
        <authorList>
            <person name="Wilson M.C."/>
            <person name="Mori T."/>
            <person name="Ruckert C."/>
            <person name="Uria A.R."/>
            <person name="Helf M.J."/>
            <person name="Takada K."/>
            <person name="Gernert C."/>
            <person name="Steffens U.A."/>
            <person name="Heycke N."/>
            <person name="Schmitt S."/>
            <person name="Rinke C."/>
            <person name="Helfrich E.J."/>
            <person name="Brachmann A.O."/>
            <person name="Gurgui C."/>
            <person name="Wakimoto T."/>
            <person name="Kracht M."/>
            <person name="Crusemann M."/>
            <person name="Hentschel U."/>
            <person name="Abe I."/>
            <person name="Matsunaga S."/>
            <person name="Kalinowski J."/>
            <person name="Takeyama H."/>
            <person name="Piel J."/>
        </authorList>
    </citation>
    <scope>NUCLEOTIDE SEQUENCE [LARGE SCALE GENOMIC DNA]</scope>
    <source>
        <strain evidence="5">TSY2</strain>
    </source>
</reference>
<keyword evidence="2" id="KW-0472">Membrane</keyword>
<dbReference type="InterPro" id="IPR050491">
    <property type="entry name" value="AmpC-like"/>
</dbReference>
<evidence type="ECO:0000256" key="1">
    <source>
        <dbReference type="ARBA" id="ARBA00004370"/>
    </source>
</evidence>
<feature type="non-terminal residue" evidence="4">
    <location>
        <position position="1"/>
    </location>
</feature>
<accession>W4M2R9</accession>
<dbReference type="AlphaFoldDB" id="W4M2R9"/>
<dbReference type="InterPro" id="IPR012338">
    <property type="entry name" value="Beta-lactam/transpept-like"/>
</dbReference>
<proteinExistence type="predicted"/>
<comment type="caution">
    <text evidence="4">The sequence shown here is derived from an EMBL/GenBank/DDBJ whole genome shotgun (WGS) entry which is preliminary data.</text>
</comment>
<gene>
    <name evidence="4" type="ORF">ETSY2_28675</name>
</gene>
<protein>
    <recommendedName>
        <fullName evidence="3">Beta-lactamase-related domain-containing protein</fullName>
    </recommendedName>
</protein>
<evidence type="ECO:0000313" key="4">
    <source>
        <dbReference type="EMBL" id="ETX04458.1"/>
    </source>
</evidence>
<dbReference type="PANTHER" id="PTHR46825:SF11">
    <property type="entry name" value="PENICILLIN-BINDING PROTEIN 4"/>
    <property type="match status" value="1"/>
</dbReference>
<organism evidence="4 5">
    <name type="scientific">Candidatus Entotheonella gemina</name>
    <dbReference type="NCBI Taxonomy" id="1429439"/>
    <lineage>
        <taxon>Bacteria</taxon>
        <taxon>Pseudomonadati</taxon>
        <taxon>Nitrospinota/Tectimicrobiota group</taxon>
        <taxon>Candidatus Tectimicrobiota</taxon>
        <taxon>Candidatus Entotheonellia</taxon>
        <taxon>Candidatus Entotheonellales</taxon>
        <taxon>Candidatus Entotheonellaceae</taxon>
        <taxon>Candidatus Entotheonella</taxon>
    </lineage>
</organism>
<dbReference type="PANTHER" id="PTHR46825">
    <property type="entry name" value="D-ALANYL-D-ALANINE-CARBOXYPEPTIDASE/ENDOPEPTIDASE AMPH"/>
    <property type="match status" value="1"/>
</dbReference>
<dbReference type="Pfam" id="PF00144">
    <property type="entry name" value="Beta-lactamase"/>
    <property type="match status" value="1"/>
</dbReference>
<evidence type="ECO:0000313" key="5">
    <source>
        <dbReference type="Proteomes" id="UP000019140"/>
    </source>
</evidence>
<dbReference type="Proteomes" id="UP000019140">
    <property type="component" value="Unassembled WGS sequence"/>
</dbReference>
<comment type="subcellular location">
    <subcellularLocation>
        <location evidence="1">Membrane</location>
    </subcellularLocation>
</comment>
<evidence type="ECO:0000259" key="3">
    <source>
        <dbReference type="Pfam" id="PF00144"/>
    </source>
</evidence>
<keyword evidence="5" id="KW-1185">Reference proteome</keyword>
<evidence type="ECO:0000256" key="2">
    <source>
        <dbReference type="ARBA" id="ARBA00023136"/>
    </source>
</evidence>
<dbReference type="PATRIC" id="fig|1429439.4.peg.4866"/>
<dbReference type="InterPro" id="IPR001466">
    <property type="entry name" value="Beta-lactam-related"/>
</dbReference>
<dbReference type="SUPFAM" id="SSF56601">
    <property type="entry name" value="beta-lactamase/transpeptidase-like"/>
    <property type="match status" value="1"/>
</dbReference>
<sequence>CNAGYILLGRLLEVLTGQDYFEVIRQHILAPSGMERAYFPTIDTVCEQLAEAYIAEDIGGVTQWRKCLSTHLPPAPDGGLAAPAIELDRYWHALLGGQLLGAPLLEMMLTPQVPIREGRAYGLGVYLVSHADGVIRYEAHGFDPGINAYIAHYPAPELNVIVLSNLDKAASGVFHELHELLVEHARS</sequence>
<dbReference type="Gene3D" id="3.40.710.10">
    <property type="entry name" value="DD-peptidase/beta-lactamase superfamily"/>
    <property type="match status" value="1"/>
</dbReference>
<dbReference type="HOGENOM" id="CLU_1443813_0_0_7"/>
<dbReference type="EMBL" id="AZHX01001214">
    <property type="protein sequence ID" value="ETX04458.1"/>
    <property type="molecule type" value="Genomic_DNA"/>
</dbReference>
<feature type="domain" description="Beta-lactamase-related" evidence="3">
    <location>
        <begin position="1"/>
        <end position="170"/>
    </location>
</feature>
<name>W4M2R9_9BACT</name>
<dbReference type="GO" id="GO:0016020">
    <property type="term" value="C:membrane"/>
    <property type="evidence" value="ECO:0007669"/>
    <property type="project" value="UniProtKB-SubCell"/>
</dbReference>